<name>A0A7J7MA15_9MAGN</name>
<evidence type="ECO:0000313" key="3">
    <source>
        <dbReference type="Proteomes" id="UP000541444"/>
    </source>
</evidence>
<dbReference type="OrthoDB" id="439046at2759"/>
<keyword evidence="3" id="KW-1185">Reference proteome</keyword>
<gene>
    <name evidence="2" type="ORF">GIB67_002019</name>
</gene>
<comment type="caution">
    <text evidence="2">The sequence shown here is derived from an EMBL/GenBank/DDBJ whole genome shotgun (WGS) entry which is preliminary data.</text>
</comment>
<dbReference type="PANTHER" id="PTHR26312">
    <property type="entry name" value="TETRATRICOPEPTIDE REPEAT PROTEIN 5"/>
    <property type="match status" value="1"/>
</dbReference>
<feature type="region of interest" description="Disordered" evidence="1">
    <location>
        <begin position="127"/>
        <end position="155"/>
    </location>
</feature>
<evidence type="ECO:0000256" key="1">
    <source>
        <dbReference type="SAM" id="MobiDB-lite"/>
    </source>
</evidence>
<feature type="compositionally biased region" description="Gly residues" evidence="1">
    <location>
        <begin position="141"/>
        <end position="155"/>
    </location>
</feature>
<accession>A0A7J7MA15</accession>
<dbReference type="AlphaFoldDB" id="A0A7J7MA15"/>
<protein>
    <submittedName>
        <fullName evidence="2">Uncharacterized protein</fullName>
    </submittedName>
</protein>
<dbReference type="InterPro" id="IPR011990">
    <property type="entry name" value="TPR-like_helical_dom_sf"/>
</dbReference>
<dbReference type="EMBL" id="JACGCM010001662">
    <property type="protein sequence ID" value="KAF6151736.1"/>
    <property type="molecule type" value="Genomic_DNA"/>
</dbReference>
<organism evidence="2 3">
    <name type="scientific">Kingdonia uniflora</name>
    <dbReference type="NCBI Taxonomy" id="39325"/>
    <lineage>
        <taxon>Eukaryota</taxon>
        <taxon>Viridiplantae</taxon>
        <taxon>Streptophyta</taxon>
        <taxon>Embryophyta</taxon>
        <taxon>Tracheophyta</taxon>
        <taxon>Spermatophyta</taxon>
        <taxon>Magnoliopsida</taxon>
        <taxon>Ranunculales</taxon>
        <taxon>Circaeasteraceae</taxon>
        <taxon>Kingdonia</taxon>
    </lineage>
</organism>
<proteinExistence type="predicted"/>
<evidence type="ECO:0000313" key="2">
    <source>
        <dbReference type="EMBL" id="KAF6151736.1"/>
    </source>
</evidence>
<dbReference type="PANTHER" id="PTHR26312:SF123">
    <property type="entry name" value="TETRATRICOPEPTIDE REPEAT (TPR)-LIKE SUPERFAMILY PROTEIN"/>
    <property type="match status" value="1"/>
</dbReference>
<reference evidence="2 3" key="1">
    <citation type="journal article" date="2020" name="IScience">
        <title>Genome Sequencing of the Endangered Kingdonia uniflora (Circaeasteraceae, Ranunculales) Reveals Potential Mechanisms of Evolutionary Specialization.</title>
        <authorList>
            <person name="Sun Y."/>
            <person name="Deng T."/>
            <person name="Zhang A."/>
            <person name="Moore M.J."/>
            <person name="Landis J.B."/>
            <person name="Lin N."/>
            <person name="Zhang H."/>
            <person name="Zhang X."/>
            <person name="Huang J."/>
            <person name="Zhang X."/>
            <person name="Sun H."/>
            <person name="Wang H."/>
        </authorList>
    </citation>
    <scope>NUCLEOTIDE SEQUENCE [LARGE SCALE GENOMIC DNA]</scope>
    <source>
        <strain evidence="2">TB1705</strain>
        <tissue evidence="2">Leaf</tissue>
    </source>
</reference>
<sequence length="286" mass="30992">MKSVLIRTGSDPVHVTPVQFSSATSHRISFSDHGSLTDILFPGKNNSASGSPRGSLHLEVRKKKKHVSIRRALSESNIVRSGSMFSGVGSRSFPTIIPEEVEEDEVVSIFGSMILANKCLNRELGSDNGMGTGQGRRDSGGRGGGGAGNNNNGGGGADQSKMGAYYMKMLKADPVNALLLRNYGKFLHEVERDMVRAEECYERAILACPGDGEVLALYGKLIWESCRNGERAKTYFGRAIQASPEDCFVLGSYANFLWESEEEDEEKESLVVKIALTSSAALLKVF</sequence>
<dbReference type="SUPFAM" id="SSF48452">
    <property type="entry name" value="TPR-like"/>
    <property type="match status" value="1"/>
</dbReference>
<dbReference type="Gene3D" id="1.25.40.10">
    <property type="entry name" value="Tetratricopeptide repeat domain"/>
    <property type="match status" value="1"/>
</dbReference>
<dbReference type="Proteomes" id="UP000541444">
    <property type="component" value="Unassembled WGS sequence"/>
</dbReference>